<dbReference type="SMART" id="SM00246">
    <property type="entry name" value="WH2"/>
    <property type="match status" value="1"/>
</dbReference>
<evidence type="ECO:0000259" key="2">
    <source>
        <dbReference type="PROSITE" id="PS51082"/>
    </source>
</evidence>
<organism evidence="3 4">
    <name type="scientific">Peromyscus maniculatus bairdii</name>
    <name type="common">Prairie deer mouse</name>
    <dbReference type="NCBI Taxonomy" id="230844"/>
    <lineage>
        <taxon>Eukaryota</taxon>
        <taxon>Metazoa</taxon>
        <taxon>Chordata</taxon>
        <taxon>Craniata</taxon>
        <taxon>Vertebrata</taxon>
        <taxon>Euteleostomi</taxon>
        <taxon>Mammalia</taxon>
        <taxon>Eutheria</taxon>
        <taxon>Euarchontoglires</taxon>
        <taxon>Glires</taxon>
        <taxon>Rodentia</taxon>
        <taxon>Myomorpha</taxon>
        <taxon>Muroidea</taxon>
        <taxon>Cricetidae</taxon>
        <taxon>Neotominae</taxon>
        <taxon>Peromyscus</taxon>
    </lineage>
</organism>
<evidence type="ECO:0000313" key="3">
    <source>
        <dbReference type="Ensembl" id="ENSPEMP00000035048.1"/>
    </source>
</evidence>
<feature type="compositionally biased region" description="Polar residues" evidence="1">
    <location>
        <begin position="328"/>
        <end position="345"/>
    </location>
</feature>
<dbReference type="GeneTree" id="ENSGT00950000182962"/>
<protein>
    <submittedName>
        <fullName evidence="3">WAVE homology in membrane protrusions</fullName>
    </submittedName>
</protein>
<feature type="compositionally biased region" description="Low complexity" evidence="1">
    <location>
        <begin position="350"/>
        <end position="359"/>
    </location>
</feature>
<sequence length="514" mass="56564">GGEERREEERRGEEGGIQNDMEYSSSSDGSFHPFLYCSKFVKENIQTSEKHIQDKNLDHDSESKDMLQCQLVKELISVDHIRSSGSAVSHSYLDQSEGSSSFYIFPLNKSKPQGKSAVNILSGEKKCLHYNIEHTSNSHHRVLYGTGKGEVVLSQPSPLTDYTTDVFINPLAPEAPPLPSDWLIQLTSSKGPSAPRVVSSISSPVTSPILVLETTTATTSDCLKSTSKIDLKMSPEFTSTPESLECFELQPDDLSPQSQDQMIPPHLYASVISWDSVVDVTDHTLAVQPQQYSTYQFIKSFPQSLKSAKSSPVSPSKSRSECRPLPQKQVQNTSGPLSAQLPRSSRVSHHYLSVSASSSPKTQTASNLSLSPKRSVSHLTKLIEAQSRSPMTHLPQSKLSSFTSTKVTTLQSSLSSLKSTPISSRKALAISQHAIVPPYADVKQNPPSILPILSKARKALMEAIRKGIQLHKTRESIPKGETEFPENEADIIRIRRKAMGYNSGKSDSETDWVE</sequence>
<reference evidence="3 4" key="1">
    <citation type="submission" date="2018-10" db="EMBL/GenBank/DDBJ databases">
        <title>Improved assembly of the deer mouse Peromyscus maniculatus genome.</title>
        <authorList>
            <person name="Lassance J.-M."/>
            <person name="Hoekstra H.E."/>
        </authorList>
    </citation>
    <scope>NUCLEOTIDE SEQUENCE [LARGE SCALE GENOMIC DNA]</scope>
</reference>
<feature type="region of interest" description="Disordered" evidence="1">
    <location>
        <begin position="308"/>
        <end position="373"/>
    </location>
</feature>
<reference evidence="3" key="2">
    <citation type="submission" date="2025-08" db="UniProtKB">
        <authorList>
            <consortium name="Ensembl"/>
        </authorList>
    </citation>
    <scope>IDENTIFICATION</scope>
</reference>
<reference evidence="3" key="3">
    <citation type="submission" date="2025-09" db="UniProtKB">
        <authorList>
            <consortium name="Ensembl"/>
        </authorList>
    </citation>
    <scope>IDENTIFICATION</scope>
</reference>
<dbReference type="Proteomes" id="UP000694547">
    <property type="component" value="Chromosome X"/>
</dbReference>
<keyword evidence="4" id="KW-1185">Reference proteome</keyword>
<accession>A0A8C8UPV1</accession>
<dbReference type="AlphaFoldDB" id="A0A8C8UPV1"/>
<name>A0A8C8UPV1_PERMB</name>
<dbReference type="GO" id="GO:0003779">
    <property type="term" value="F:actin binding"/>
    <property type="evidence" value="ECO:0007669"/>
    <property type="project" value="InterPro"/>
</dbReference>
<feature type="compositionally biased region" description="Basic and acidic residues" evidence="1">
    <location>
        <begin position="1"/>
        <end position="14"/>
    </location>
</feature>
<dbReference type="InterPro" id="IPR003124">
    <property type="entry name" value="WH2_dom"/>
</dbReference>
<feature type="compositionally biased region" description="Polar residues" evidence="1">
    <location>
        <begin position="360"/>
        <end position="373"/>
    </location>
</feature>
<evidence type="ECO:0000256" key="1">
    <source>
        <dbReference type="SAM" id="MobiDB-lite"/>
    </source>
</evidence>
<dbReference type="Ensembl" id="ENSPEMT00000040948.1">
    <property type="protein sequence ID" value="ENSPEMP00000035048.1"/>
    <property type="gene ID" value="ENSPEMG00000027638.1"/>
</dbReference>
<dbReference type="PROSITE" id="PS51082">
    <property type="entry name" value="WH2"/>
    <property type="match status" value="1"/>
</dbReference>
<feature type="region of interest" description="Disordered" evidence="1">
    <location>
        <begin position="1"/>
        <end position="28"/>
    </location>
</feature>
<feature type="domain" description="WH2" evidence="2">
    <location>
        <begin position="456"/>
        <end position="473"/>
    </location>
</feature>
<evidence type="ECO:0000313" key="4">
    <source>
        <dbReference type="Proteomes" id="UP000694547"/>
    </source>
</evidence>
<feature type="compositionally biased region" description="Low complexity" evidence="1">
    <location>
        <begin position="308"/>
        <end position="317"/>
    </location>
</feature>
<proteinExistence type="predicted"/>